<evidence type="ECO:0000313" key="6">
    <source>
        <dbReference type="Proteomes" id="UP000678679"/>
    </source>
</evidence>
<dbReference type="SUPFAM" id="SSF52540">
    <property type="entry name" value="P-loop containing nucleoside triphosphate hydrolases"/>
    <property type="match status" value="1"/>
</dbReference>
<dbReference type="Gene3D" id="3.40.50.300">
    <property type="entry name" value="P-loop containing nucleotide triphosphate hydrolases"/>
    <property type="match status" value="1"/>
</dbReference>
<evidence type="ECO:0000313" key="5">
    <source>
        <dbReference type="EMBL" id="QWG05469.1"/>
    </source>
</evidence>
<evidence type="ECO:0000259" key="4">
    <source>
        <dbReference type="SMART" id="SM00534"/>
    </source>
</evidence>
<reference evidence="5 6" key="1">
    <citation type="submission" date="2021-05" db="EMBL/GenBank/DDBJ databases">
        <title>Comparative genomic studies on the polysaccharide-degrading batcterial strains of the Flammeovirga genus.</title>
        <authorList>
            <person name="Zewei F."/>
            <person name="Zheng Z."/>
            <person name="Yu L."/>
            <person name="Ruyue G."/>
            <person name="Yanhong M."/>
            <person name="Yuanyuan C."/>
            <person name="Jingyan G."/>
            <person name="Wenjun H."/>
        </authorList>
    </citation>
    <scope>NUCLEOTIDE SEQUENCE [LARGE SCALE GENOMIC DNA]</scope>
    <source>
        <strain evidence="5 6">NBRC:100898</strain>
    </source>
</reference>
<dbReference type="GO" id="GO:0030983">
    <property type="term" value="F:mismatched DNA binding"/>
    <property type="evidence" value="ECO:0007669"/>
    <property type="project" value="InterPro"/>
</dbReference>
<dbReference type="RefSeq" id="WP_169661880.1">
    <property type="nucleotide sequence ID" value="NZ_CP076133.1"/>
</dbReference>
<accession>A0AAX1NCY7</accession>
<keyword evidence="2" id="KW-0067">ATP-binding</keyword>
<sequence>MIVEELNIKNELVPLFNANINSHTKEYVTKLLSEKCSLNEIKRRQKVIQTLLCQKDFLTGYKYNPIYFSETLNLSQKLKTNVFIQTTFFGFERRNVHPDIVPCLVGNYLFLNHLKKLLLRVSTIDVEELQSYVRPILSFIEQVLTFDFSSKKSKDLKKGIDYISTLDFKPFLSQLFELESFISIAKMTIKNGFSIPKIGAQYQLTNSYHPCIPNAKKYSIHFDKGLNILTGANMGGKSTFLKTISICTYLGNQGFSIPSEAAIIPFFDYFGVHFNTKDDYRLASSHFMHEVLSIKEYLEKNNQGQQVFGVFDELFNTTNAEESYKLLKRLYQDIRLYEQSFLIVSTHLNVDELTNNKNINFYYLNTILKDGKVDFTYQLKEGISRLKLGERLFNESGILELLS</sequence>
<dbReference type="InterPro" id="IPR000432">
    <property type="entry name" value="DNA_mismatch_repair_MutS_C"/>
</dbReference>
<dbReference type="EMBL" id="CP076133">
    <property type="protein sequence ID" value="QWG05469.1"/>
    <property type="molecule type" value="Genomic_DNA"/>
</dbReference>
<dbReference type="Proteomes" id="UP000678679">
    <property type="component" value="Chromosome 2"/>
</dbReference>
<protein>
    <submittedName>
        <fullName evidence="5">AAA family ATPase</fullName>
    </submittedName>
</protein>
<keyword evidence="1" id="KW-0547">Nucleotide-binding</keyword>
<feature type="domain" description="DNA mismatch repair proteins mutS family" evidence="4">
    <location>
        <begin position="224"/>
        <end position="403"/>
    </location>
</feature>
<keyword evidence="3" id="KW-0238">DNA-binding</keyword>
<dbReference type="PANTHER" id="PTHR11361">
    <property type="entry name" value="DNA MISMATCH REPAIR PROTEIN MUTS FAMILY MEMBER"/>
    <property type="match status" value="1"/>
</dbReference>
<dbReference type="PANTHER" id="PTHR11361:SF34">
    <property type="entry name" value="DNA MISMATCH REPAIR PROTEIN MSH1, MITOCHONDRIAL"/>
    <property type="match status" value="1"/>
</dbReference>
<dbReference type="Pfam" id="PF00488">
    <property type="entry name" value="MutS_V"/>
    <property type="match status" value="1"/>
</dbReference>
<dbReference type="KEGG" id="fya:KMW28_23915"/>
<proteinExistence type="predicted"/>
<dbReference type="InterPro" id="IPR027417">
    <property type="entry name" value="P-loop_NTPase"/>
</dbReference>
<name>A0AAX1NCY7_9BACT</name>
<dbReference type="InterPro" id="IPR045076">
    <property type="entry name" value="MutS"/>
</dbReference>
<evidence type="ECO:0000256" key="1">
    <source>
        <dbReference type="ARBA" id="ARBA00022741"/>
    </source>
</evidence>
<dbReference type="AlphaFoldDB" id="A0AAX1NCY7"/>
<organism evidence="5 6">
    <name type="scientific">Flammeovirga yaeyamensis</name>
    <dbReference type="NCBI Taxonomy" id="367791"/>
    <lineage>
        <taxon>Bacteria</taxon>
        <taxon>Pseudomonadati</taxon>
        <taxon>Bacteroidota</taxon>
        <taxon>Cytophagia</taxon>
        <taxon>Cytophagales</taxon>
        <taxon>Flammeovirgaceae</taxon>
        <taxon>Flammeovirga</taxon>
    </lineage>
</organism>
<evidence type="ECO:0000256" key="2">
    <source>
        <dbReference type="ARBA" id="ARBA00022840"/>
    </source>
</evidence>
<keyword evidence="6" id="KW-1185">Reference proteome</keyword>
<dbReference type="GO" id="GO:0006298">
    <property type="term" value="P:mismatch repair"/>
    <property type="evidence" value="ECO:0007669"/>
    <property type="project" value="InterPro"/>
</dbReference>
<dbReference type="SMART" id="SM00534">
    <property type="entry name" value="MUTSac"/>
    <property type="match status" value="1"/>
</dbReference>
<dbReference type="GO" id="GO:0140664">
    <property type="term" value="F:ATP-dependent DNA damage sensor activity"/>
    <property type="evidence" value="ECO:0007669"/>
    <property type="project" value="InterPro"/>
</dbReference>
<gene>
    <name evidence="5" type="ORF">KMW28_23915</name>
</gene>
<evidence type="ECO:0000256" key="3">
    <source>
        <dbReference type="ARBA" id="ARBA00023125"/>
    </source>
</evidence>
<dbReference type="GO" id="GO:0005524">
    <property type="term" value="F:ATP binding"/>
    <property type="evidence" value="ECO:0007669"/>
    <property type="project" value="UniProtKB-KW"/>
</dbReference>